<protein>
    <submittedName>
        <fullName evidence="2">Chromosome 3 SCAF13974, whole genome shotgun sequence</fullName>
    </submittedName>
</protein>
<dbReference type="InterPro" id="IPR036047">
    <property type="entry name" value="F-box-like_dom_sf"/>
</dbReference>
<sequence length="36" mass="4129">MAASAELRVDQLPADPLLHILSFLSFRDLIKYVTHF</sequence>
<dbReference type="Pfam" id="PF00646">
    <property type="entry name" value="F-box"/>
    <property type="match status" value="1"/>
</dbReference>
<dbReference type="KEGG" id="tng:GSTEN00012552G001"/>
<organism evidence="2">
    <name type="scientific">Tetraodon nigroviridis</name>
    <name type="common">Spotted green pufferfish</name>
    <name type="synonym">Chelonodon nigroviridis</name>
    <dbReference type="NCBI Taxonomy" id="99883"/>
    <lineage>
        <taxon>Eukaryota</taxon>
        <taxon>Metazoa</taxon>
        <taxon>Chordata</taxon>
        <taxon>Craniata</taxon>
        <taxon>Vertebrata</taxon>
        <taxon>Euteleostomi</taxon>
        <taxon>Actinopterygii</taxon>
        <taxon>Neopterygii</taxon>
        <taxon>Teleostei</taxon>
        <taxon>Neoteleostei</taxon>
        <taxon>Acanthomorphata</taxon>
        <taxon>Eupercaria</taxon>
        <taxon>Tetraodontiformes</taxon>
        <taxon>Tetradontoidea</taxon>
        <taxon>Tetraodontidae</taxon>
        <taxon>Tetraodon</taxon>
    </lineage>
</organism>
<dbReference type="AlphaFoldDB" id="Q4SUA8"/>
<reference evidence="2" key="2">
    <citation type="submission" date="2004-02" db="EMBL/GenBank/DDBJ databases">
        <authorList>
            <consortium name="Genoscope"/>
            <consortium name="Whitehead Institute Centre for Genome Research"/>
        </authorList>
    </citation>
    <scope>NUCLEOTIDE SEQUENCE</scope>
</reference>
<dbReference type="SUPFAM" id="SSF81383">
    <property type="entry name" value="F-box domain"/>
    <property type="match status" value="1"/>
</dbReference>
<gene>
    <name evidence="2" type="ORF">GSTENG00012552001</name>
</gene>
<evidence type="ECO:0000259" key="1">
    <source>
        <dbReference type="Pfam" id="PF00646"/>
    </source>
</evidence>
<dbReference type="EMBL" id="CAAE01013974">
    <property type="protein sequence ID" value="CAF95774.1"/>
    <property type="molecule type" value="Genomic_DNA"/>
</dbReference>
<accession>Q4SUA8</accession>
<dbReference type="InterPro" id="IPR001810">
    <property type="entry name" value="F-box_dom"/>
</dbReference>
<feature type="domain" description="F-box" evidence="1">
    <location>
        <begin position="10"/>
        <end position="30"/>
    </location>
</feature>
<proteinExistence type="predicted"/>
<name>Q4SUA8_TETNG</name>
<reference evidence="2" key="1">
    <citation type="journal article" date="2004" name="Nature">
        <title>Genome duplication in the teleost fish Tetraodon nigroviridis reveals the early vertebrate proto-karyotype.</title>
        <authorList>
            <person name="Jaillon O."/>
            <person name="Aury J.-M."/>
            <person name="Brunet F."/>
            <person name="Petit J.-L."/>
            <person name="Stange-Thomann N."/>
            <person name="Mauceli E."/>
            <person name="Bouneau L."/>
            <person name="Fischer C."/>
            <person name="Ozouf-Costaz C."/>
            <person name="Bernot A."/>
            <person name="Nicaud S."/>
            <person name="Jaffe D."/>
            <person name="Fisher S."/>
            <person name="Lutfalla G."/>
            <person name="Dossat C."/>
            <person name="Segurens B."/>
            <person name="Dasilva C."/>
            <person name="Salanoubat M."/>
            <person name="Levy M."/>
            <person name="Boudet N."/>
            <person name="Castellano S."/>
            <person name="Anthouard V."/>
            <person name="Jubin C."/>
            <person name="Castelli V."/>
            <person name="Katinka M."/>
            <person name="Vacherie B."/>
            <person name="Biemont C."/>
            <person name="Skalli Z."/>
            <person name="Cattolico L."/>
            <person name="Poulain J."/>
            <person name="De Berardinis V."/>
            <person name="Cruaud C."/>
            <person name="Duprat S."/>
            <person name="Brottier P."/>
            <person name="Coutanceau J.-P."/>
            <person name="Gouzy J."/>
            <person name="Parra G."/>
            <person name="Lardier G."/>
            <person name="Chapple C."/>
            <person name="McKernan K.J."/>
            <person name="McEwan P."/>
            <person name="Bosak S."/>
            <person name="Kellis M."/>
            <person name="Volff J.-N."/>
            <person name="Guigo R."/>
            <person name="Zody M.C."/>
            <person name="Mesirov J."/>
            <person name="Lindblad-Toh K."/>
            <person name="Birren B."/>
            <person name="Nusbaum C."/>
            <person name="Kahn D."/>
            <person name="Robinson-Rechavi M."/>
            <person name="Laudet V."/>
            <person name="Schachter V."/>
            <person name="Quetier F."/>
            <person name="Saurin W."/>
            <person name="Scarpelli C."/>
            <person name="Wincker P."/>
            <person name="Lander E.S."/>
            <person name="Weissenbach J."/>
            <person name="Roest Crollius H."/>
        </authorList>
    </citation>
    <scope>NUCLEOTIDE SEQUENCE [LARGE SCALE GENOMIC DNA]</scope>
</reference>
<evidence type="ECO:0000313" key="2">
    <source>
        <dbReference type="EMBL" id="CAF95774.1"/>
    </source>
</evidence>